<dbReference type="EMBL" id="CM043795">
    <property type="protein sequence ID" value="KAI4818433.1"/>
    <property type="molecule type" value="Genomic_DNA"/>
</dbReference>
<comment type="caution">
    <text evidence="1">The sequence shown here is derived from an EMBL/GenBank/DDBJ whole genome shotgun (WGS) entry which is preliminary data.</text>
</comment>
<evidence type="ECO:0000313" key="2">
    <source>
        <dbReference type="Proteomes" id="UP001057452"/>
    </source>
</evidence>
<protein>
    <submittedName>
        <fullName evidence="1">Uncharacterized protein</fullName>
    </submittedName>
</protein>
<name>A0ACB9WWR8_CHAAC</name>
<accession>A0ACB9WWR8</accession>
<keyword evidence="2" id="KW-1185">Reference proteome</keyword>
<feature type="non-terminal residue" evidence="1">
    <location>
        <position position="67"/>
    </location>
</feature>
<sequence>KVPASLLIPEPSLRDAGQQHHGSKLGPGVTEFRPLAAGVDRQLLTALILLWVQGDEGVNEWRGVGGG</sequence>
<organism evidence="1 2">
    <name type="scientific">Chaenocephalus aceratus</name>
    <name type="common">Blackfin icefish</name>
    <name type="synonym">Chaenichthys aceratus</name>
    <dbReference type="NCBI Taxonomy" id="36190"/>
    <lineage>
        <taxon>Eukaryota</taxon>
        <taxon>Metazoa</taxon>
        <taxon>Chordata</taxon>
        <taxon>Craniata</taxon>
        <taxon>Vertebrata</taxon>
        <taxon>Euteleostomi</taxon>
        <taxon>Actinopterygii</taxon>
        <taxon>Neopterygii</taxon>
        <taxon>Teleostei</taxon>
        <taxon>Neoteleostei</taxon>
        <taxon>Acanthomorphata</taxon>
        <taxon>Eupercaria</taxon>
        <taxon>Perciformes</taxon>
        <taxon>Notothenioidei</taxon>
        <taxon>Channichthyidae</taxon>
        <taxon>Chaenocephalus</taxon>
    </lineage>
</organism>
<gene>
    <name evidence="1" type="ORF">KUCAC02_011774</name>
</gene>
<reference evidence="1" key="1">
    <citation type="submission" date="2022-05" db="EMBL/GenBank/DDBJ databases">
        <title>Chromosome-level genome of Chaenocephalus aceratus.</title>
        <authorList>
            <person name="Park H."/>
        </authorList>
    </citation>
    <scope>NUCLEOTIDE SEQUENCE</scope>
    <source>
        <strain evidence="1">KU_202001</strain>
    </source>
</reference>
<evidence type="ECO:0000313" key="1">
    <source>
        <dbReference type="EMBL" id="KAI4818433.1"/>
    </source>
</evidence>
<feature type="non-terminal residue" evidence="1">
    <location>
        <position position="1"/>
    </location>
</feature>
<dbReference type="Proteomes" id="UP001057452">
    <property type="component" value="Chromosome 11"/>
</dbReference>
<proteinExistence type="predicted"/>